<dbReference type="RefSeq" id="WP_210226694.1">
    <property type="nucleotide sequence ID" value="NZ_CP072800.1"/>
</dbReference>
<dbReference type="SUPFAM" id="SSF81901">
    <property type="entry name" value="HCP-like"/>
    <property type="match status" value="1"/>
</dbReference>
<dbReference type="Proteomes" id="UP000672027">
    <property type="component" value="Chromosome"/>
</dbReference>
<proteinExistence type="predicted"/>
<feature type="signal peptide" evidence="1">
    <location>
        <begin position="1"/>
        <end position="33"/>
    </location>
</feature>
<dbReference type="EMBL" id="CP072800">
    <property type="protein sequence ID" value="QTR49867.1"/>
    <property type="molecule type" value="Genomic_DNA"/>
</dbReference>
<keyword evidence="1" id="KW-0732">Signal</keyword>
<protein>
    <submittedName>
        <fullName evidence="2">Sel1 repeat family protein</fullName>
    </submittedName>
</protein>
<sequence length="149" mass="16176">MITIKPKPWRFSLFASQAVVAGLLCANLTPTWASTQTFKPLETPNPQEQAPPWAARPDALLKTEVADPVGVNNITPANKVASTSKGGNSAMETWYRNRHQQAAKPATAISEIQAAAQQGDRDAQFELGLIYQGGRGVPQDRYRLASQAF</sequence>
<name>A0ABX7X1R6_9GAMM</name>
<organism evidence="2 3">
    <name type="scientific">Candidatus Thiothrix anitrata</name>
    <dbReference type="NCBI Taxonomy" id="2823902"/>
    <lineage>
        <taxon>Bacteria</taxon>
        <taxon>Pseudomonadati</taxon>
        <taxon>Pseudomonadota</taxon>
        <taxon>Gammaproteobacteria</taxon>
        <taxon>Thiotrichales</taxon>
        <taxon>Thiotrichaceae</taxon>
        <taxon>Thiothrix</taxon>
    </lineage>
</organism>
<evidence type="ECO:0000313" key="3">
    <source>
        <dbReference type="Proteomes" id="UP000672027"/>
    </source>
</evidence>
<keyword evidence="3" id="KW-1185">Reference proteome</keyword>
<evidence type="ECO:0000256" key="1">
    <source>
        <dbReference type="SAM" id="SignalP"/>
    </source>
</evidence>
<gene>
    <name evidence="2" type="ORF">J8380_16845</name>
</gene>
<feature type="chain" id="PRO_5046759241" evidence="1">
    <location>
        <begin position="34"/>
        <end position="149"/>
    </location>
</feature>
<dbReference type="InterPro" id="IPR011990">
    <property type="entry name" value="TPR-like_helical_dom_sf"/>
</dbReference>
<dbReference type="Gene3D" id="1.25.40.10">
    <property type="entry name" value="Tetratricopeptide repeat domain"/>
    <property type="match status" value="1"/>
</dbReference>
<reference evidence="2 3" key="1">
    <citation type="submission" date="2021-04" db="EMBL/GenBank/DDBJ databases">
        <title>Genomics, taxonomy and metabolism of representatives of sulfur bacteria of the genus Thiothrix: Thiothrix fructosivorans QT, Thiothrix unzii A1T and three new species, Thiothrix subterranea sp. nov., Thiothrix litoralis sp. nov. and 'Candidatus Thiothrix anitrata' sp. nov.</title>
        <authorList>
            <person name="Ravin N.V."/>
            <person name="Smolyakov D."/>
            <person name="Rudenko T.S."/>
            <person name="Mardanov A.V."/>
            <person name="Beletsky A.V."/>
            <person name="Markov N.D."/>
            <person name="Fomenkov A.I."/>
            <person name="Roberts R.J."/>
            <person name="Karnachuk O.V."/>
            <person name="Novikov A."/>
            <person name="Grabovich M.Y."/>
        </authorList>
    </citation>
    <scope>NUCLEOTIDE SEQUENCE [LARGE SCALE GENOMIC DNA]</scope>
    <source>
        <strain evidence="2 3">A52</strain>
    </source>
</reference>
<accession>A0ABX7X1R6</accession>
<evidence type="ECO:0000313" key="2">
    <source>
        <dbReference type="EMBL" id="QTR49867.1"/>
    </source>
</evidence>